<proteinExistence type="predicted"/>
<dbReference type="VEuPathDB" id="FungiDB:RhiirFUN_013408"/>
<evidence type="ECO:0000313" key="6">
    <source>
        <dbReference type="Proteomes" id="UP000018888"/>
    </source>
</evidence>
<organism evidence="5 6">
    <name type="scientific">Rhizophagus irregularis (strain DAOM 181602 / DAOM 197198 / MUCL 43194)</name>
    <name type="common">Arbuscular mycorrhizal fungus</name>
    <name type="synonym">Glomus intraradices</name>
    <dbReference type="NCBI Taxonomy" id="747089"/>
    <lineage>
        <taxon>Eukaryota</taxon>
        <taxon>Fungi</taxon>
        <taxon>Fungi incertae sedis</taxon>
        <taxon>Mucoromycota</taxon>
        <taxon>Glomeromycotina</taxon>
        <taxon>Glomeromycetes</taxon>
        <taxon>Glomerales</taxon>
        <taxon>Glomeraceae</taxon>
        <taxon>Rhizophagus</taxon>
    </lineage>
</organism>
<reference evidence="5 6" key="2">
    <citation type="journal article" date="2018" name="New Phytol.">
        <title>High intraspecific genome diversity in the model arbuscular mycorrhizal symbiont Rhizophagus irregularis.</title>
        <authorList>
            <person name="Chen E.C.H."/>
            <person name="Morin E."/>
            <person name="Beaudet D."/>
            <person name="Noel J."/>
            <person name="Yildirir G."/>
            <person name="Ndikumana S."/>
            <person name="Charron P."/>
            <person name="St-Onge C."/>
            <person name="Giorgi J."/>
            <person name="Kruger M."/>
            <person name="Marton T."/>
            <person name="Ropars J."/>
            <person name="Grigoriev I.V."/>
            <person name="Hainaut M."/>
            <person name="Henrissat B."/>
            <person name="Roux C."/>
            <person name="Martin F."/>
            <person name="Corradi N."/>
        </authorList>
    </citation>
    <scope>NUCLEOTIDE SEQUENCE [LARGE SCALE GENOMIC DNA]</scope>
    <source>
        <strain evidence="5 6">DAOM 197198</strain>
    </source>
</reference>
<dbReference type="PANTHER" id="PTHR44329">
    <property type="entry name" value="SERINE/THREONINE-PROTEIN KINASE TNNI3K-RELATED"/>
    <property type="match status" value="1"/>
</dbReference>
<evidence type="ECO:0000256" key="3">
    <source>
        <dbReference type="SAM" id="MobiDB-lite"/>
    </source>
</evidence>
<protein>
    <submittedName>
        <fullName evidence="5">Kinase-like domain-containing protein</fullName>
    </submittedName>
</protein>
<keyword evidence="1" id="KW-0547">Nucleotide-binding</keyword>
<evidence type="ECO:0000313" key="5">
    <source>
        <dbReference type="EMBL" id="POG67879.1"/>
    </source>
</evidence>
<feature type="compositionally biased region" description="Basic and acidic residues" evidence="3">
    <location>
        <begin position="188"/>
        <end position="204"/>
    </location>
</feature>
<comment type="caution">
    <text evidence="5">The sequence shown here is derived from an EMBL/GenBank/DDBJ whole genome shotgun (WGS) entry which is preliminary data.</text>
</comment>
<dbReference type="InterPro" id="IPR051681">
    <property type="entry name" value="Ser/Thr_Kinases-Pseudokinases"/>
</dbReference>
<dbReference type="InterPro" id="IPR000719">
    <property type="entry name" value="Prot_kinase_dom"/>
</dbReference>
<dbReference type="SUPFAM" id="SSF56112">
    <property type="entry name" value="Protein kinase-like (PK-like)"/>
    <property type="match status" value="1"/>
</dbReference>
<dbReference type="InterPro" id="IPR011009">
    <property type="entry name" value="Kinase-like_dom_sf"/>
</dbReference>
<feature type="region of interest" description="Disordered" evidence="3">
    <location>
        <begin position="188"/>
        <end position="232"/>
    </location>
</feature>
<evidence type="ECO:0000256" key="1">
    <source>
        <dbReference type="ARBA" id="ARBA00022741"/>
    </source>
</evidence>
<dbReference type="InterPro" id="IPR001245">
    <property type="entry name" value="Ser-Thr/Tyr_kinase_cat_dom"/>
</dbReference>
<dbReference type="PROSITE" id="PS50011">
    <property type="entry name" value="PROTEIN_KINASE_DOM"/>
    <property type="match status" value="1"/>
</dbReference>
<feature type="domain" description="Protein kinase" evidence="4">
    <location>
        <begin position="1"/>
        <end position="182"/>
    </location>
</feature>
<keyword evidence="6" id="KW-1185">Reference proteome</keyword>
<dbReference type="Pfam" id="PF07714">
    <property type="entry name" value="PK_Tyr_Ser-Thr"/>
    <property type="match status" value="1"/>
</dbReference>
<dbReference type="Proteomes" id="UP000018888">
    <property type="component" value="Unassembled WGS sequence"/>
</dbReference>
<reference evidence="5 6" key="1">
    <citation type="journal article" date="2013" name="Proc. Natl. Acad. Sci. U.S.A.">
        <title>Genome of an arbuscular mycorrhizal fungus provides insight into the oldest plant symbiosis.</title>
        <authorList>
            <person name="Tisserant E."/>
            <person name="Malbreil M."/>
            <person name="Kuo A."/>
            <person name="Kohler A."/>
            <person name="Symeonidi A."/>
            <person name="Balestrini R."/>
            <person name="Charron P."/>
            <person name="Duensing N."/>
            <person name="Frei Dit Frey N."/>
            <person name="Gianinazzi-Pearson V."/>
            <person name="Gilbert L.B."/>
            <person name="Handa Y."/>
            <person name="Herr J.R."/>
            <person name="Hijri M."/>
            <person name="Koul R."/>
            <person name="Kawaguchi M."/>
            <person name="Krajinski F."/>
            <person name="Lammers P.J."/>
            <person name="Masclaux F.G."/>
            <person name="Murat C."/>
            <person name="Morin E."/>
            <person name="Ndikumana S."/>
            <person name="Pagni M."/>
            <person name="Petitpierre D."/>
            <person name="Requena N."/>
            <person name="Rosikiewicz P."/>
            <person name="Riley R."/>
            <person name="Saito K."/>
            <person name="San Clemente H."/>
            <person name="Shapiro H."/>
            <person name="van Tuinen D."/>
            <person name="Becard G."/>
            <person name="Bonfante P."/>
            <person name="Paszkowski U."/>
            <person name="Shachar-Hill Y.Y."/>
            <person name="Tuskan G.A."/>
            <person name="Young P.W."/>
            <person name="Sanders I.R."/>
            <person name="Henrissat B."/>
            <person name="Rensing S.A."/>
            <person name="Grigoriev I.V."/>
            <person name="Corradi N."/>
            <person name="Roux C."/>
            <person name="Martin F."/>
        </authorList>
    </citation>
    <scope>NUCLEOTIDE SEQUENCE [LARGE SCALE GENOMIC DNA]</scope>
    <source>
        <strain evidence="5 6">DAOM 197198</strain>
    </source>
</reference>
<gene>
    <name evidence="5" type="ORF">GLOIN_2v1481263</name>
</gene>
<evidence type="ECO:0000259" key="4">
    <source>
        <dbReference type="PROSITE" id="PS50011"/>
    </source>
</evidence>
<keyword evidence="2" id="KW-0067">ATP-binding</keyword>
<dbReference type="GO" id="GO:0004674">
    <property type="term" value="F:protein serine/threonine kinase activity"/>
    <property type="evidence" value="ECO:0007669"/>
    <property type="project" value="TreeGrafter"/>
</dbReference>
<dbReference type="GO" id="GO:0005524">
    <property type="term" value="F:ATP binding"/>
    <property type="evidence" value="ECO:0007669"/>
    <property type="project" value="UniProtKB-KW"/>
</dbReference>
<sequence length="251" mass="28678">MAYAKDGSLRQYLNNRFNSITWENKLDTLRGIAEGLYSIHKNGLVHRDFHCGNMLKDSKYTYITDLGLCRPANVKSSQDECKKVYGVLPYVAPEVLRGKEYTQESDIYALGIIAYEVCTGLPPYHDIAHDKILAISICQGLRPKSNYKIPQLILDIIKQCWDADPLKRPKDNELYELLNDLYHSSTRKSDQEIKKQAEEADKINKKFTSTSLPYNEPKNAVDDKDDDNSIGEYSESIEAIDFTNLNLDNNN</sequence>
<dbReference type="AlphaFoldDB" id="A0A2P4PR70"/>
<name>A0A2P4PR70_RHIID</name>
<evidence type="ECO:0000256" key="2">
    <source>
        <dbReference type="ARBA" id="ARBA00022840"/>
    </source>
</evidence>
<dbReference type="PANTHER" id="PTHR44329:SF298">
    <property type="entry name" value="MIXED LINEAGE KINASE DOMAIN-LIKE PROTEIN"/>
    <property type="match status" value="1"/>
</dbReference>
<dbReference type="EMBL" id="AUPC02000163">
    <property type="protein sequence ID" value="POG67879.1"/>
    <property type="molecule type" value="Genomic_DNA"/>
</dbReference>
<accession>A0A2P4PR70</accession>
<dbReference type="Gene3D" id="1.10.510.10">
    <property type="entry name" value="Transferase(Phosphotransferase) domain 1"/>
    <property type="match status" value="1"/>
</dbReference>